<gene>
    <name evidence="1" type="ORF">WMO66_04160</name>
</gene>
<organism evidence="1 2">
    <name type="scientific">Faecousia intestinalis</name>
    <dbReference type="NCBI Taxonomy" id="3133167"/>
    <lineage>
        <taxon>Bacteria</taxon>
        <taxon>Bacillati</taxon>
        <taxon>Bacillota</taxon>
        <taxon>Clostridia</taxon>
        <taxon>Eubacteriales</taxon>
        <taxon>Oscillospiraceae</taxon>
        <taxon>Faecousia</taxon>
    </lineage>
</organism>
<dbReference type="EMBL" id="JBBMFF010000158">
    <property type="protein sequence ID" value="MEQ2510448.1"/>
    <property type="molecule type" value="Genomic_DNA"/>
</dbReference>
<evidence type="ECO:0000313" key="2">
    <source>
        <dbReference type="Proteomes" id="UP001491552"/>
    </source>
</evidence>
<proteinExistence type="predicted"/>
<reference evidence="1 2" key="1">
    <citation type="submission" date="2024-03" db="EMBL/GenBank/DDBJ databases">
        <title>Human intestinal bacterial collection.</title>
        <authorList>
            <person name="Pauvert C."/>
            <person name="Hitch T.C.A."/>
            <person name="Clavel T."/>
        </authorList>
    </citation>
    <scope>NUCLEOTIDE SEQUENCE [LARGE SCALE GENOMIC DNA]</scope>
    <source>
        <strain evidence="1 2">CLA-AA-H192</strain>
    </source>
</reference>
<dbReference type="Proteomes" id="UP001491552">
    <property type="component" value="Unassembled WGS sequence"/>
</dbReference>
<keyword evidence="2" id="KW-1185">Reference proteome</keyword>
<comment type="caution">
    <text evidence="1">The sequence shown here is derived from an EMBL/GenBank/DDBJ whole genome shotgun (WGS) entry which is preliminary data.</text>
</comment>
<accession>A0ABV1G4V2</accession>
<protein>
    <submittedName>
        <fullName evidence="1">Uncharacterized protein</fullName>
    </submittedName>
</protein>
<dbReference type="RefSeq" id="WP_349135120.1">
    <property type="nucleotide sequence ID" value="NZ_JBBMFF010000158.1"/>
</dbReference>
<evidence type="ECO:0000313" key="1">
    <source>
        <dbReference type="EMBL" id="MEQ2510448.1"/>
    </source>
</evidence>
<name>A0ABV1G4V2_9FIRM</name>
<sequence length="339" mass="37738">MDLKNWYDRVREQLDRLDFPALWAGFAPCPFALYTHDTAVLNGEMVPRPAEFYGNTSVCRQGEYLAIWDMEADPPADVAGLAASLVHEMFHSFQFRCGEQGWPDDLVLAATEPQPAFLALRAQEHRALAGGAPLSEVLALRQSRAALQPELLLEEARMETIEGTAEYVGRLALARLSPAACKGAYARSAQRLLQWPDLRRGAYDSGPWLLRRAAEEGLPMPVHPGGEPIADQLARQLSLPEVRLQPELLAEAERRLERERSARRVTLRALLETAERTEGDFAVCGYDPMQLRAQDGLLWSGSFLALRQADGTVRRLFGPCAVQLADDPHRATALFVPRM</sequence>